<name>A0A9N7UFS8_PLEPL</name>
<evidence type="ECO:0000313" key="1">
    <source>
        <dbReference type="EMBL" id="CAB1430000.1"/>
    </source>
</evidence>
<sequence>MAAPQNGYALQLEVVHTGCDSAVDLQRSCYCQGTRHGPKDSADINDLFKEIHRDLEEWQQREGQAEKTQEMALLRDMTSLFQQMVQRQSSLSTHFLHRTHTTTMNRGMDPLLTDL</sequence>
<keyword evidence="2" id="KW-1185">Reference proteome</keyword>
<reference evidence="1" key="1">
    <citation type="submission" date="2020-03" db="EMBL/GenBank/DDBJ databases">
        <authorList>
            <person name="Weist P."/>
        </authorList>
    </citation>
    <scope>NUCLEOTIDE SEQUENCE</scope>
</reference>
<dbReference type="EMBL" id="CADEAL010001193">
    <property type="protein sequence ID" value="CAB1430000.1"/>
    <property type="molecule type" value="Genomic_DNA"/>
</dbReference>
<protein>
    <submittedName>
        <fullName evidence="1">Uncharacterized protein</fullName>
    </submittedName>
</protein>
<comment type="caution">
    <text evidence="1">The sequence shown here is derived from an EMBL/GenBank/DDBJ whole genome shotgun (WGS) entry which is preliminary data.</text>
</comment>
<proteinExistence type="predicted"/>
<accession>A0A9N7UFS8</accession>
<gene>
    <name evidence="1" type="ORF">PLEPLA_LOCUS17980</name>
</gene>
<evidence type="ECO:0000313" key="2">
    <source>
        <dbReference type="Proteomes" id="UP001153269"/>
    </source>
</evidence>
<organism evidence="1 2">
    <name type="scientific">Pleuronectes platessa</name>
    <name type="common">European plaice</name>
    <dbReference type="NCBI Taxonomy" id="8262"/>
    <lineage>
        <taxon>Eukaryota</taxon>
        <taxon>Metazoa</taxon>
        <taxon>Chordata</taxon>
        <taxon>Craniata</taxon>
        <taxon>Vertebrata</taxon>
        <taxon>Euteleostomi</taxon>
        <taxon>Actinopterygii</taxon>
        <taxon>Neopterygii</taxon>
        <taxon>Teleostei</taxon>
        <taxon>Neoteleostei</taxon>
        <taxon>Acanthomorphata</taxon>
        <taxon>Carangaria</taxon>
        <taxon>Pleuronectiformes</taxon>
        <taxon>Pleuronectoidei</taxon>
        <taxon>Pleuronectidae</taxon>
        <taxon>Pleuronectes</taxon>
    </lineage>
</organism>
<dbReference type="Proteomes" id="UP001153269">
    <property type="component" value="Unassembled WGS sequence"/>
</dbReference>
<dbReference type="AlphaFoldDB" id="A0A9N7UFS8"/>